<dbReference type="AlphaFoldDB" id="A0A139KN54"/>
<protein>
    <submittedName>
        <fullName evidence="1">Uncharacterized protein</fullName>
    </submittedName>
</protein>
<reference evidence="1 2" key="1">
    <citation type="submission" date="2016-02" db="EMBL/GenBank/DDBJ databases">
        <authorList>
            <person name="Wen L."/>
            <person name="He K."/>
            <person name="Yang H."/>
        </authorList>
    </citation>
    <scope>NUCLEOTIDE SEQUENCE [LARGE SCALE GENOMIC DNA]</scope>
    <source>
        <strain evidence="1 2">KLE1704</strain>
    </source>
</reference>
<evidence type="ECO:0000313" key="1">
    <source>
        <dbReference type="EMBL" id="KXT40615.1"/>
    </source>
</evidence>
<sequence length="56" mass="6669">MQCFCFGDKGSAYFRYYPRRGGFILDFNQIPIAKQFIINYFALYIKISTFANHQMI</sequence>
<comment type="caution">
    <text evidence="1">The sequence shown here is derived from an EMBL/GenBank/DDBJ whole genome shotgun (WGS) entry which is preliminary data.</text>
</comment>
<organism evidence="1">
    <name type="scientific">Bacteroides intestinalis</name>
    <dbReference type="NCBI Taxonomy" id="329854"/>
    <lineage>
        <taxon>Bacteria</taxon>
        <taxon>Pseudomonadati</taxon>
        <taxon>Bacteroidota</taxon>
        <taxon>Bacteroidia</taxon>
        <taxon>Bacteroidales</taxon>
        <taxon>Bacteroidaceae</taxon>
        <taxon>Bacteroides</taxon>
    </lineage>
</organism>
<evidence type="ECO:0000313" key="2">
    <source>
        <dbReference type="Proteomes" id="UP000070319"/>
    </source>
</evidence>
<dbReference type="Proteomes" id="UP000070319">
    <property type="component" value="Unassembled WGS sequence"/>
</dbReference>
<dbReference type="EMBL" id="LTDF01000178">
    <property type="protein sequence ID" value="KXT40615.1"/>
    <property type="molecule type" value="Genomic_DNA"/>
</dbReference>
<name>A0A139KN54_9BACE</name>
<gene>
    <name evidence="1" type="ORF">HMPREF2531_05392</name>
</gene>
<accession>A0A139KN54</accession>
<proteinExistence type="predicted"/>
<dbReference type="PATRIC" id="fig|329854.7.peg.5465"/>